<name>A0A9P7GM14_9AGAR</name>
<dbReference type="AlphaFoldDB" id="A0A9P7GM14"/>
<evidence type="ECO:0000313" key="3">
    <source>
        <dbReference type="Proteomes" id="UP000717328"/>
    </source>
</evidence>
<protein>
    <submittedName>
        <fullName evidence="2">Uncharacterized protein</fullName>
    </submittedName>
</protein>
<dbReference type="EMBL" id="JABCKI010000071">
    <property type="protein sequence ID" value="KAG5653147.1"/>
    <property type="molecule type" value="Genomic_DNA"/>
</dbReference>
<evidence type="ECO:0000313" key="2">
    <source>
        <dbReference type="EMBL" id="KAG5653147.1"/>
    </source>
</evidence>
<dbReference type="Proteomes" id="UP000717328">
    <property type="component" value="Unassembled WGS sequence"/>
</dbReference>
<sequence>MYRTTIFATLSAIYTFVGASPLEARQANCHPNFEGVGVSVLWDQDPFSVREWVPGAVGTNITTVIDDYNQAAEFRFEQTGSTPVSYLG</sequence>
<feature type="signal peptide" evidence="1">
    <location>
        <begin position="1"/>
        <end position="19"/>
    </location>
</feature>
<dbReference type="OrthoDB" id="2920504at2759"/>
<reference evidence="2" key="2">
    <citation type="submission" date="2021-10" db="EMBL/GenBank/DDBJ databases">
        <title>Phylogenomics reveals ancestral predisposition of the termite-cultivated fungus Termitomyces towards a domesticated lifestyle.</title>
        <authorList>
            <person name="Auxier B."/>
            <person name="Grum-Grzhimaylo A."/>
            <person name="Cardenas M.E."/>
            <person name="Lodge J.D."/>
            <person name="Laessoe T."/>
            <person name="Pedersen O."/>
            <person name="Smith M.E."/>
            <person name="Kuyper T.W."/>
            <person name="Franco-Molano E.A."/>
            <person name="Baroni T.J."/>
            <person name="Aanen D.K."/>
        </authorList>
    </citation>
    <scope>NUCLEOTIDE SEQUENCE</scope>
    <source>
        <strain evidence="2">D49</strain>
    </source>
</reference>
<reference evidence="2" key="1">
    <citation type="submission" date="2021-02" db="EMBL/GenBank/DDBJ databases">
        <authorList>
            <person name="Nieuwenhuis M."/>
            <person name="Van De Peppel L.J.J."/>
        </authorList>
    </citation>
    <scope>NUCLEOTIDE SEQUENCE</scope>
    <source>
        <strain evidence="2">D49</strain>
    </source>
</reference>
<accession>A0A9P7GM14</accession>
<keyword evidence="3" id="KW-1185">Reference proteome</keyword>
<gene>
    <name evidence="2" type="ORF">H0H81_002058</name>
</gene>
<comment type="caution">
    <text evidence="2">The sequence shown here is derived from an EMBL/GenBank/DDBJ whole genome shotgun (WGS) entry which is preliminary data.</text>
</comment>
<feature type="chain" id="PRO_5040458633" evidence="1">
    <location>
        <begin position="20"/>
        <end position="88"/>
    </location>
</feature>
<keyword evidence="1" id="KW-0732">Signal</keyword>
<feature type="non-terminal residue" evidence="2">
    <location>
        <position position="88"/>
    </location>
</feature>
<organism evidence="2 3">
    <name type="scientific">Sphagnurus paluster</name>
    <dbReference type="NCBI Taxonomy" id="117069"/>
    <lineage>
        <taxon>Eukaryota</taxon>
        <taxon>Fungi</taxon>
        <taxon>Dikarya</taxon>
        <taxon>Basidiomycota</taxon>
        <taxon>Agaricomycotina</taxon>
        <taxon>Agaricomycetes</taxon>
        <taxon>Agaricomycetidae</taxon>
        <taxon>Agaricales</taxon>
        <taxon>Tricholomatineae</taxon>
        <taxon>Lyophyllaceae</taxon>
        <taxon>Sphagnurus</taxon>
    </lineage>
</organism>
<proteinExistence type="predicted"/>
<evidence type="ECO:0000256" key="1">
    <source>
        <dbReference type="SAM" id="SignalP"/>
    </source>
</evidence>